<dbReference type="GO" id="GO:0042546">
    <property type="term" value="P:cell wall biogenesis"/>
    <property type="evidence" value="ECO:0007669"/>
    <property type="project" value="InterPro"/>
</dbReference>
<comment type="PTM">
    <text evidence="6">Contains at least one intrachain disulfide bond essential for its enzymatic activity.</text>
</comment>
<name>A0AAV9A995_ACOGR</name>
<evidence type="ECO:0000313" key="8">
    <source>
        <dbReference type="EMBL" id="KAK1260792.1"/>
    </source>
</evidence>
<keyword evidence="4 6" id="KW-0326">Glycosidase</keyword>
<dbReference type="EMBL" id="JAUJYN010000011">
    <property type="protein sequence ID" value="KAK1260792.1"/>
    <property type="molecule type" value="Genomic_DNA"/>
</dbReference>
<feature type="chain" id="PRO_5043103806" description="Xyloglucan endotransglucosylase/hydrolase" evidence="6">
    <location>
        <begin position="24"/>
        <end position="298"/>
    </location>
</feature>
<feature type="active site" description="Proton donor" evidence="5">
    <location>
        <position position="121"/>
    </location>
</feature>
<keyword evidence="1 6" id="KW-0808">Transferase</keyword>
<feature type="signal peptide" evidence="6">
    <location>
        <begin position="1"/>
        <end position="23"/>
    </location>
</feature>
<keyword evidence="6" id="KW-0964">Secreted</keyword>
<feature type="domain" description="GH16" evidence="7">
    <location>
        <begin position="12"/>
        <end position="233"/>
    </location>
</feature>
<reference evidence="8" key="2">
    <citation type="submission" date="2023-06" db="EMBL/GenBank/DDBJ databases">
        <authorList>
            <person name="Ma L."/>
            <person name="Liu K.-W."/>
            <person name="Li Z."/>
            <person name="Hsiao Y.-Y."/>
            <person name="Qi Y."/>
            <person name="Fu T."/>
            <person name="Tang G."/>
            <person name="Zhang D."/>
            <person name="Sun W.-H."/>
            <person name="Liu D.-K."/>
            <person name="Li Y."/>
            <person name="Chen G.-Z."/>
            <person name="Liu X.-D."/>
            <person name="Liao X.-Y."/>
            <person name="Jiang Y.-T."/>
            <person name="Yu X."/>
            <person name="Hao Y."/>
            <person name="Huang J."/>
            <person name="Zhao X.-W."/>
            <person name="Ke S."/>
            <person name="Chen Y.-Y."/>
            <person name="Wu W.-L."/>
            <person name="Hsu J.-L."/>
            <person name="Lin Y.-F."/>
            <person name="Huang M.-D."/>
            <person name="Li C.-Y."/>
            <person name="Huang L."/>
            <person name="Wang Z.-W."/>
            <person name="Zhao X."/>
            <person name="Zhong W.-Y."/>
            <person name="Peng D.-H."/>
            <person name="Ahmad S."/>
            <person name="Lan S."/>
            <person name="Zhang J.-S."/>
            <person name="Tsai W.-C."/>
            <person name="Van De Peer Y."/>
            <person name="Liu Z.-J."/>
        </authorList>
    </citation>
    <scope>NUCLEOTIDE SEQUENCE</scope>
    <source>
        <strain evidence="8">SCP</strain>
        <tissue evidence="8">Leaves</tissue>
    </source>
</reference>
<dbReference type="FunFam" id="2.60.120.200:FF:000025">
    <property type="entry name" value="Xyloglucan endotransglucosylase/hydrolase"/>
    <property type="match status" value="1"/>
</dbReference>
<evidence type="ECO:0000259" key="7">
    <source>
        <dbReference type="PROSITE" id="PS51762"/>
    </source>
</evidence>
<evidence type="ECO:0000256" key="5">
    <source>
        <dbReference type="PIRSR" id="PIRSR005604-1"/>
    </source>
</evidence>
<organism evidence="8 9">
    <name type="scientific">Acorus gramineus</name>
    <name type="common">Dwarf sweet flag</name>
    <dbReference type="NCBI Taxonomy" id="55184"/>
    <lineage>
        <taxon>Eukaryota</taxon>
        <taxon>Viridiplantae</taxon>
        <taxon>Streptophyta</taxon>
        <taxon>Embryophyta</taxon>
        <taxon>Tracheophyta</taxon>
        <taxon>Spermatophyta</taxon>
        <taxon>Magnoliopsida</taxon>
        <taxon>Liliopsida</taxon>
        <taxon>Acoraceae</taxon>
        <taxon>Acorus</taxon>
    </lineage>
</organism>
<dbReference type="AlphaFoldDB" id="A0AAV9A995"/>
<comment type="subcellular location">
    <subcellularLocation>
        <location evidence="6">Secreted</location>
        <location evidence="6">Cell wall</location>
    </subcellularLocation>
    <subcellularLocation>
        <location evidence="6">Secreted</location>
        <location evidence="6">Extracellular space</location>
        <location evidence="6">Apoplast</location>
    </subcellularLocation>
</comment>
<evidence type="ECO:0000256" key="4">
    <source>
        <dbReference type="ARBA" id="ARBA00023295"/>
    </source>
</evidence>
<evidence type="ECO:0000313" key="9">
    <source>
        <dbReference type="Proteomes" id="UP001179952"/>
    </source>
</evidence>
<reference evidence="8" key="1">
    <citation type="journal article" date="2023" name="Nat. Commun.">
        <title>Diploid and tetraploid genomes of Acorus and the evolution of monocots.</title>
        <authorList>
            <person name="Ma L."/>
            <person name="Liu K.W."/>
            <person name="Li Z."/>
            <person name="Hsiao Y.Y."/>
            <person name="Qi Y."/>
            <person name="Fu T."/>
            <person name="Tang G.D."/>
            <person name="Zhang D."/>
            <person name="Sun W.H."/>
            <person name="Liu D.K."/>
            <person name="Li Y."/>
            <person name="Chen G.Z."/>
            <person name="Liu X.D."/>
            <person name="Liao X.Y."/>
            <person name="Jiang Y.T."/>
            <person name="Yu X."/>
            <person name="Hao Y."/>
            <person name="Huang J."/>
            <person name="Zhao X.W."/>
            <person name="Ke S."/>
            <person name="Chen Y.Y."/>
            <person name="Wu W.L."/>
            <person name="Hsu J.L."/>
            <person name="Lin Y.F."/>
            <person name="Huang M.D."/>
            <person name="Li C.Y."/>
            <person name="Huang L."/>
            <person name="Wang Z.W."/>
            <person name="Zhao X."/>
            <person name="Zhong W.Y."/>
            <person name="Peng D.H."/>
            <person name="Ahmad S."/>
            <person name="Lan S."/>
            <person name="Zhang J.S."/>
            <person name="Tsai W.C."/>
            <person name="Van de Peer Y."/>
            <person name="Liu Z.J."/>
        </authorList>
    </citation>
    <scope>NUCLEOTIDE SEQUENCE</scope>
    <source>
        <strain evidence="8">SCP</strain>
    </source>
</reference>
<dbReference type="Gene3D" id="2.60.120.200">
    <property type="match status" value="1"/>
</dbReference>
<dbReference type="PANTHER" id="PTHR31062">
    <property type="entry name" value="XYLOGLUCAN ENDOTRANSGLUCOSYLASE/HYDROLASE PROTEIN 8-RELATED"/>
    <property type="match status" value="1"/>
</dbReference>
<evidence type="ECO:0000256" key="6">
    <source>
        <dbReference type="RuleBase" id="RU361120"/>
    </source>
</evidence>
<keyword evidence="3" id="KW-1015">Disulfide bond</keyword>
<evidence type="ECO:0000256" key="1">
    <source>
        <dbReference type="ARBA" id="ARBA00022679"/>
    </source>
</evidence>
<comment type="similarity">
    <text evidence="6">Belongs to the glycosyl hydrolase 16 family.</text>
</comment>
<dbReference type="PROSITE" id="PS51762">
    <property type="entry name" value="GH16_2"/>
    <property type="match status" value="1"/>
</dbReference>
<keyword evidence="2 6" id="KW-0378">Hydrolase</keyword>
<feature type="active site" description="Nucleophile" evidence="5">
    <location>
        <position position="117"/>
    </location>
</feature>
<dbReference type="SUPFAM" id="SSF49899">
    <property type="entry name" value="Concanavalin A-like lectins/glucanases"/>
    <property type="match status" value="1"/>
</dbReference>
<evidence type="ECO:0000256" key="3">
    <source>
        <dbReference type="ARBA" id="ARBA00023157"/>
    </source>
</evidence>
<keyword evidence="6" id="KW-0052">Apoplast</keyword>
<dbReference type="EC" id="2.4.1.207" evidence="6"/>
<dbReference type="GO" id="GO:0048046">
    <property type="term" value="C:apoplast"/>
    <property type="evidence" value="ECO:0007669"/>
    <property type="project" value="UniProtKB-SubCell"/>
</dbReference>
<dbReference type="GO" id="GO:0016762">
    <property type="term" value="F:xyloglucan:xyloglucosyl transferase activity"/>
    <property type="evidence" value="ECO:0007669"/>
    <property type="project" value="UniProtKB-EC"/>
</dbReference>
<accession>A0AAV9A995</accession>
<keyword evidence="6" id="KW-0732">Signal</keyword>
<comment type="caution">
    <text evidence="8">The sequence shown here is derived from an EMBL/GenBank/DDBJ whole genome shotgun (WGS) entry which is preliminary data.</text>
</comment>
<dbReference type="GO" id="GO:0004553">
    <property type="term" value="F:hydrolase activity, hydrolyzing O-glycosyl compounds"/>
    <property type="evidence" value="ECO:0007669"/>
    <property type="project" value="InterPro"/>
</dbReference>
<dbReference type="InterPro" id="IPR000757">
    <property type="entry name" value="Beta-glucanase-like"/>
</dbReference>
<sequence>MSLPLLLLLLPLSLILIFTPTHSQPSPGYYPGSKFRTRGFYQGYHNLWGPNHQSVSRDQSSLTIWLDKTSGSGFKSTRPFRSGYFGVSIKLQRGYTAGVNTAFYLSNSEAHPGHHDEVDMEFLGTTPGKPYTLQTNVYILGSGDGRVIGREMKFHLWFDPTADFHRYAIFWSPYELIFFVDDVPIRRYPRKSPYTFPMRPMWVYGSIWDASAWATDDGRFKADYRYQPFVARFTRFIIGGCSAYSRRRCRPASMSPPGYRGLSPRQGAAMRWAQKHYMVYNYCQDSRRDHSLTPECRL</sequence>
<dbReference type="PIRSF" id="PIRSF005604">
    <property type="entry name" value="XET"/>
    <property type="match status" value="1"/>
</dbReference>
<keyword evidence="9" id="KW-1185">Reference proteome</keyword>
<dbReference type="GO" id="GO:0071555">
    <property type="term" value="P:cell wall organization"/>
    <property type="evidence" value="ECO:0007669"/>
    <property type="project" value="UniProtKB-KW"/>
</dbReference>
<dbReference type="InterPro" id="IPR010713">
    <property type="entry name" value="XET_C"/>
</dbReference>
<comment type="function">
    <text evidence="6">Catalyzes xyloglucan endohydrolysis (XEH) and/or endotransglycosylation (XET). Cleaves and religates xyloglucan polymers, an essential constituent of the primary cell wall, and thereby participates in cell wall construction of growing tissues.</text>
</comment>
<evidence type="ECO:0000256" key="2">
    <source>
        <dbReference type="ARBA" id="ARBA00022801"/>
    </source>
</evidence>
<dbReference type="InterPro" id="IPR013320">
    <property type="entry name" value="ConA-like_dom_sf"/>
</dbReference>
<dbReference type="Proteomes" id="UP001179952">
    <property type="component" value="Unassembled WGS sequence"/>
</dbReference>
<protein>
    <recommendedName>
        <fullName evidence="6">Xyloglucan endotransglucosylase/hydrolase</fullName>
        <ecNumber evidence="6">2.4.1.207</ecNumber>
    </recommendedName>
</protein>
<keyword evidence="6" id="KW-0134">Cell wall</keyword>
<dbReference type="GO" id="GO:0010411">
    <property type="term" value="P:xyloglucan metabolic process"/>
    <property type="evidence" value="ECO:0007669"/>
    <property type="project" value="InterPro"/>
</dbReference>
<dbReference type="InterPro" id="IPR044791">
    <property type="entry name" value="Beta-glucanase/XTH"/>
</dbReference>
<dbReference type="InterPro" id="IPR016455">
    <property type="entry name" value="XTH"/>
</dbReference>
<dbReference type="Pfam" id="PF00722">
    <property type="entry name" value="Glyco_hydro_16"/>
    <property type="match status" value="1"/>
</dbReference>
<proteinExistence type="inferred from homology"/>
<keyword evidence="6" id="KW-0961">Cell wall biogenesis/degradation</keyword>
<gene>
    <name evidence="8" type="ORF">QJS04_geneDACA002159</name>
</gene>
<dbReference type="Pfam" id="PF06955">
    <property type="entry name" value="XET_C"/>
    <property type="match status" value="1"/>
</dbReference>